<dbReference type="AlphaFoldDB" id="A0A0G2HR69"/>
<dbReference type="CDD" id="cd11040">
    <property type="entry name" value="CYP7_CYP8-like"/>
    <property type="match status" value="1"/>
</dbReference>
<reference evidence="7 8" key="2">
    <citation type="submission" date="2015-05" db="EMBL/GenBank/DDBJ databases">
        <authorList>
            <person name="Morales-Cruz A."/>
            <person name="Amrine K.C."/>
            <person name="Cantu D."/>
        </authorList>
    </citation>
    <scope>NUCLEOTIDE SEQUENCE [LARGE SCALE GENOMIC DNA]</scope>
    <source>
        <strain evidence="7">DA912</strain>
    </source>
</reference>
<evidence type="ECO:0000256" key="3">
    <source>
        <dbReference type="ARBA" id="ARBA00022723"/>
    </source>
</evidence>
<keyword evidence="3 6" id="KW-0479">Metal-binding</keyword>
<dbReference type="Gene3D" id="1.10.630.10">
    <property type="entry name" value="Cytochrome P450"/>
    <property type="match status" value="1"/>
</dbReference>
<keyword evidence="6" id="KW-0349">Heme</keyword>
<organism evidence="7 8">
    <name type="scientific">Diaporthe ampelina</name>
    <dbReference type="NCBI Taxonomy" id="1214573"/>
    <lineage>
        <taxon>Eukaryota</taxon>
        <taxon>Fungi</taxon>
        <taxon>Dikarya</taxon>
        <taxon>Ascomycota</taxon>
        <taxon>Pezizomycotina</taxon>
        <taxon>Sordariomycetes</taxon>
        <taxon>Sordariomycetidae</taxon>
        <taxon>Diaporthales</taxon>
        <taxon>Diaporthaceae</taxon>
        <taxon>Diaporthe</taxon>
    </lineage>
</organism>
<evidence type="ECO:0000256" key="2">
    <source>
        <dbReference type="ARBA" id="ARBA00010617"/>
    </source>
</evidence>
<dbReference type="InterPro" id="IPR001128">
    <property type="entry name" value="Cyt_P450"/>
</dbReference>
<comment type="caution">
    <text evidence="7">The sequence shown here is derived from an EMBL/GenBank/DDBJ whole genome shotgun (WGS) entry which is preliminary data.</text>
</comment>
<reference evidence="7 8" key="1">
    <citation type="submission" date="2015-05" db="EMBL/GenBank/DDBJ databases">
        <title>Distinctive expansion of gene families associated with plant cell wall degradation and secondary metabolism in the genomes of grapevine trunk pathogens.</title>
        <authorList>
            <person name="Lawrence D.P."/>
            <person name="Travadon R."/>
            <person name="Rolshausen P.E."/>
            <person name="Baumgartner K."/>
        </authorList>
    </citation>
    <scope>NUCLEOTIDE SEQUENCE [LARGE SCALE GENOMIC DNA]</scope>
    <source>
        <strain evidence="7">DA912</strain>
    </source>
</reference>
<dbReference type="PRINTS" id="PR00465">
    <property type="entry name" value="EP450IV"/>
</dbReference>
<dbReference type="OrthoDB" id="1470350at2759"/>
<dbReference type="SUPFAM" id="SSF48264">
    <property type="entry name" value="Cytochrome P450"/>
    <property type="match status" value="1"/>
</dbReference>
<keyword evidence="4 6" id="KW-0408">Iron</keyword>
<protein>
    <submittedName>
        <fullName evidence="7">Putative cytochrome p450 oxidoreductase</fullName>
    </submittedName>
</protein>
<evidence type="ECO:0000313" key="7">
    <source>
        <dbReference type="EMBL" id="KKY30670.1"/>
    </source>
</evidence>
<proteinExistence type="inferred from homology"/>
<evidence type="ECO:0000313" key="8">
    <source>
        <dbReference type="Proteomes" id="UP000034680"/>
    </source>
</evidence>
<dbReference type="InterPro" id="IPR002403">
    <property type="entry name" value="Cyt_P450_E_grp-IV"/>
</dbReference>
<feature type="binding site" description="axial binding residue" evidence="6">
    <location>
        <position position="431"/>
    </location>
    <ligand>
        <name>heme</name>
        <dbReference type="ChEBI" id="CHEBI:30413"/>
    </ligand>
    <ligandPart>
        <name>Fe</name>
        <dbReference type="ChEBI" id="CHEBI:18248"/>
    </ligandPart>
</feature>
<dbReference type="PANTHER" id="PTHR47582:SF1">
    <property type="entry name" value="P450, PUTATIVE (EUROFUNG)-RELATED"/>
    <property type="match status" value="1"/>
</dbReference>
<dbReference type="GO" id="GO:0020037">
    <property type="term" value="F:heme binding"/>
    <property type="evidence" value="ECO:0007669"/>
    <property type="project" value="InterPro"/>
</dbReference>
<evidence type="ECO:0000256" key="5">
    <source>
        <dbReference type="ARBA" id="ARBA00023033"/>
    </source>
</evidence>
<evidence type="ECO:0000256" key="4">
    <source>
        <dbReference type="ARBA" id="ARBA00023004"/>
    </source>
</evidence>
<comment type="similarity">
    <text evidence="2">Belongs to the cytochrome P450 family.</text>
</comment>
<dbReference type="InterPro" id="IPR036396">
    <property type="entry name" value="Cyt_P450_sf"/>
</dbReference>
<dbReference type="GO" id="GO:0016705">
    <property type="term" value="F:oxidoreductase activity, acting on paired donors, with incorporation or reduction of molecular oxygen"/>
    <property type="evidence" value="ECO:0007669"/>
    <property type="project" value="InterPro"/>
</dbReference>
<dbReference type="GO" id="GO:0005506">
    <property type="term" value="F:iron ion binding"/>
    <property type="evidence" value="ECO:0007669"/>
    <property type="project" value="InterPro"/>
</dbReference>
<comment type="cofactor">
    <cofactor evidence="1 6">
        <name>heme</name>
        <dbReference type="ChEBI" id="CHEBI:30413"/>
    </cofactor>
</comment>
<name>A0A0G2HR69_9PEZI</name>
<dbReference type="InterPro" id="IPR053007">
    <property type="entry name" value="CYP450_monoxygenase_sec-met"/>
</dbReference>
<keyword evidence="5" id="KW-0560">Oxidoreductase</keyword>
<dbReference type="GO" id="GO:0004497">
    <property type="term" value="F:monooxygenase activity"/>
    <property type="evidence" value="ECO:0007669"/>
    <property type="project" value="UniProtKB-KW"/>
</dbReference>
<keyword evidence="5" id="KW-0503">Monooxygenase</keyword>
<dbReference type="Pfam" id="PF00067">
    <property type="entry name" value="p450"/>
    <property type="match status" value="1"/>
</dbReference>
<dbReference type="PANTHER" id="PTHR47582">
    <property type="entry name" value="P450, PUTATIVE (EUROFUNG)-RELATED"/>
    <property type="match status" value="1"/>
</dbReference>
<dbReference type="EMBL" id="LCUC01000456">
    <property type="protein sequence ID" value="KKY30670.1"/>
    <property type="molecule type" value="Genomic_DNA"/>
</dbReference>
<gene>
    <name evidence="7" type="ORF">UCDDA912_g09392</name>
</gene>
<keyword evidence="8" id="KW-1185">Reference proteome</keyword>
<sequence length="521" mass="58339">MPSVVAIALGGFTAAYLFLRFILHLTQDAREPPAILTSLPFFAPLVGIIREKSGFHVRLRDTYGLPIYTLRLPFSRMYIVNATELIPALQKQWRHVSFAALSANAGFTVGLSKEGNELLRRDLTSEHGFSPSWPKYIMSAMGPGKDLDSINRRSVEVFAQDMETLRANGAPIKIGLWEWARETMIKSTTEAVWGPQNPYRDAAVAQAWKTFETGFLTLSIFPLASIFFPKLYKARELAAAAMIDYVRKGGYKTASGLVRKRYEHHVEQWGLSLDDFARGELGNTFAVLGNSTPCALWLLFHIFSDEQVLTDVRSEIHAMVKVREEDGMNYIDLATIRTSCPVLLSTFQETLRFRAINSGPRVVLEDVLLDDRILLKKGSMLMVPAKVQHTDTSAWGNDANQFDHMRFVHRPGQKRPNRVAFRAFGGGHELCPGRHFASTEIMALAALLVLQFDVVPTCNGGKWVEPTCNNSPVQVGFPFPDKDIDVELRPRDPSIKWQVTFTGSEEAMGIVSEDVDLSTEQ</sequence>
<accession>A0A0G2HR69</accession>
<dbReference type="Proteomes" id="UP000034680">
    <property type="component" value="Unassembled WGS sequence"/>
</dbReference>
<dbReference type="STRING" id="1214573.A0A0G2HR69"/>
<evidence type="ECO:0000256" key="1">
    <source>
        <dbReference type="ARBA" id="ARBA00001971"/>
    </source>
</evidence>
<evidence type="ECO:0000256" key="6">
    <source>
        <dbReference type="PIRSR" id="PIRSR602403-1"/>
    </source>
</evidence>